<comment type="caution">
    <text evidence="7">The sequence shown here is derived from an EMBL/GenBank/DDBJ whole genome shotgun (WGS) entry which is preliminary data.</text>
</comment>
<dbReference type="PROSITE" id="PS51704">
    <property type="entry name" value="GP_PDE"/>
    <property type="match status" value="1"/>
</dbReference>
<dbReference type="AlphaFoldDB" id="A0A9P4YXA0"/>
<dbReference type="SMART" id="SM00248">
    <property type="entry name" value="ANK"/>
    <property type="match status" value="8"/>
</dbReference>
<dbReference type="Gene3D" id="3.20.20.190">
    <property type="entry name" value="Phosphatidylinositol (PI) phosphodiesterase"/>
    <property type="match status" value="1"/>
</dbReference>
<dbReference type="GeneID" id="55972671"/>
<dbReference type="RefSeq" id="XP_035322397.1">
    <property type="nucleotide sequence ID" value="XM_035468416.1"/>
</dbReference>
<dbReference type="EMBL" id="JAANYQ010000006">
    <property type="protein sequence ID" value="KAF4123745.1"/>
    <property type="molecule type" value="Genomic_DNA"/>
</dbReference>
<dbReference type="InterPro" id="IPR017946">
    <property type="entry name" value="PLC-like_Pdiesterase_TIM-brl"/>
</dbReference>
<keyword evidence="1" id="KW-0677">Repeat</keyword>
<dbReference type="OrthoDB" id="1577640at2759"/>
<keyword evidence="2 3" id="KW-0040">ANK repeat</keyword>
<evidence type="ECO:0008006" key="9">
    <source>
        <dbReference type="Google" id="ProtNLM"/>
    </source>
</evidence>
<evidence type="ECO:0000256" key="1">
    <source>
        <dbReference type="ARBA" id="ARBA00022737"/>
    </source>
</evidence>
<feature type="region of interest" description="Disordered" evidence="4">
    <location>
        <begin position="982"/>
        <end position="1005"/>
    </location>
</feature>
<dbReference type="CDD" id="cd14483">
    <property type="entry name" value="SPX_PHO81_NUC-2_like"/>
    <property type="match status" value="1"/>
</dbReference>
<dbReference type="InterPro" id="IPR057506">
    <property type="entry name" value="C2_GPCPD1"/>
</dbReference>
<gene>
    <name evidence="7" type="ORF">GMORB2_6446</name>
</gene>
<feature type="repeat" description="ANK" evidence="3">
    <location>
        <begin position="428"/>
        <end position="455"/>
    </location>
</feature>
<dbReference type="InterPro" id="IPR030395">
    <property type="entry name" value="GP_PDE_dom"/>
</dbReference>
<name>A0A9P4YXA0_9HYPO</name>
<protein>
    <recommendedName>
        <fullName evidence="9">Ankyrin repeat protein nuc-2</fullName>
    </recommendedName>
</protein>
<sequence length="1024" mass="112043">MSPDNQSYYHSVATSCLVILLDSDLSPPRAFRKFGKQIQKRQLEVPEYAASFVNYKALKKLIKKLSATPILGAQNGFGLATAPADSQAALQANKATFFFQLERELDKVNAFYLQKEAELKIRLKTLLDKKKVIQSREGISRRSAKFTTLEEGFQQFATDLNKLQQFIEINGTAFSKILKKWDKTSKSKTKELYLSRAVEVQPFFNAPVISELSDQATTSLQELGAWSDGIQVDFRSSAHVVTSQHFMGTDEADADTLLLDTVVTGNISSLRELLEKMCLSRDSDGGDASLMERVTRTFLTAVYDAPAESLRVLLDTNLVDLHSYDDINERNCLHQAAIYGKQHVLEWGLAAGVAVDQTDVYGRVPLHYSSLHGRIAMLEALLDANPKTIDLIDHDNFTPLIHAIIHEHLDCVGRLLEKSARIDPVSDSDHVPLNLACEHGSLPIVELLLKHGAKILPDAEGLYPQHLVARSGQTSDLLILLQQYGADLDQVDKLYGWTPLVHAASEGNVECLKALLEAGVDPNIVDEKDLPAMYYAAWEGHLECMKLLTPFNRQKLTQPLAGEGADTLKASSGPGAMSIDPDAIPVLELPPPIIPLRRYGHNFLDTKTVVQISFDDSEEQPLVFFQDGKYPAARLTISSKVDSLDAFSLDFDVFPAYGAKVIAKTVVLPNNFKSVQGNSKCCLPLFDPRLRAIGQISFNTQVIKPFQGQPLEITDFETYWKATSQFSQPTNAVVTGSSLSGDYVRLFVQYTSDGVPVVWPRWTISCGGIDVPVCRLSSEQFAATAAANGPARGETAGLPSKAVHDAADIYRILAGAGVTLTEALSSLPLGIHVNLQVLYPTVEEQHSLALGPALDVNVFVDSILTCVFDHARAQRAQSPDSVRSIVFGSYNPQLCTALNWKQPNFPVFLCNDLGREPSTDEDGTGAATHPVEISGRRSVSIKEVARIAQSNNLMGLMCFSPLLDMVPALVDSIKAHGLALVTDRSEDDSTETGGADASQRPAAKGVDGVLRSHGILRFNDSIDM</sequence>
<evidence type="ECO:0000259" key="6">
    <source>
        <dbReference type="PROSITE" id="PS51704"/>
    </source>
</evidence>
<evidence type="ECO:0000256" key="3">
    <source>
        <dbReference type="PROSITE-ProRule" id="PRU00023"/>
    </source>
</evidence>
<dbReference type="GO" id="GO:0008081">
    <property type="term" value="F:phosphoric diester hydrolase activity"/>
    <property type="evidence" value="ECO:0007669"/>
    <property type="project" value="InterPro"/>
</dbReference>
<feature type="repeat" description="ANK" evidence="3">
    <location>
        <begin position="460"/>
        <end position="493"/>
    </location>
</feature>
<dbReference type="PROSITE" id="PS51382">
    <property type="entry name" value="SPX"/>
    <property type="match status" value="1"/>
</dbReference>
<dbReference type="InterPro" id="IPR004331">
    <property type="entry name" value="SPX_dom"/>
</dbReference>
<dbReference type="SUPFAM" id="SSF48403">
    <property type="entry name" value="Ankyrin repeat"/>
    <property type="match status" value="1"/>
</dbReference>
<feature type="domain" description="GP-PDE" evidence="6">
    <location>
        <begin position="713"/>
        <end position="1021"/>
    </location>
</feature>
<evidence type="ECO:0000256" key="2">
    <source>
        <dbReference type="ARBA" id="ARBA00023043"/>
    </source>
</evidence>
<evidence type="ECO:0000313" key="8">
    <source>
        <dbReference type="Proteomes" id="UP000749293"/>
    </source>
</evidence>
<reference evidence="7" key="1">
    <citation type="submission" date="2020-03" db="EMBL/GenBank/DDBJ databases">
        <title>Site-based positive gene gene selection in Geosmithia morbida across the United States reveals a broad range of putative effectors and factors for local host and environmental adapation.</title>
        <authorList>
            <person name="Onufrak A."/>
            <person name="Murdoch R.W."/>
            <person name="Gazis R."/>
            <person name="Huff M."/>
            <person name="Staton M."/>
            <person name="Klingeman W."/>
            <person name="Hadziabdic D."/>
        </authorList>
    </citation>
    <scope>NUCLEOTIDE SEQUENCE</scope>
    <source>
        <strain evidence="7">1262</strain>
    </source>
</reference>
<dbReference type="Pfam" id="PF03105">
    <property type="entry name" value="SPX"/>
    <property type="match status" value="1"/>
</dbReference>
<feature type="repeat" description="ANK" evidence="3">
    <location>
        <begin position="495"/>
        <end position="527"/>
    </location>
</feature>
<dbReference type="Pfam" id="PF12796">
    <property type="entry name" value="Ank_2"/>
    <property type="match status" value="3"/>
</dbReference>
<keyword evidence="8" id="KW-1185">Reference proteome</keyword>
<dbReference type="InterPro" id="IPR002110">
    <property type="entry name" value="Ankyrin_rpt"/>
</dbReference>
<organism evidence="7 8">
    <name type="scientific">Geosmithia morbida</name>
    <dbReference type="NCBI Taxonomy" id="1094350"/>
    <lineage>
        <taxon>Eukaryota</taxon>
        <taxon>Fungi</taxon>
        <taxon>Dikarya</taxon>
        <taxon>Ascomycota</taxon>
        <taxon>Pezizomycotina</taxon>
        <taxon>Sordariomycetes</taxon>
        <taxon>Hypocreomycetidae</taxon>
        <taxon>Hypocreales</taxon>
        <taxon>Bionectriaceae</taxon>
        <taxon>Geosmithia</taxon>
    </lineage>
</organism>
<proteinExistence type="predicted"/>
<feature type="domain" description="SPX" evidence="5">
    <location>
        <begin position="32"/>
        <end position="195"/>
    </location>
</feature>
<evidence type="ECO:0000256" key="4">
    <source>
        <dbReference type="SAM" id="MobiDB-lite"/>
    </source>
</evidence>
<dbReference type="GO" id="GO:0006629">
    <property type="term" value="P:lipid metabolic process"/>
    <property type="evidence" value="ECO:0007669"/>
    <property type="project" value="InterPro"/>
</dbReference>
<evidence type="ECO:0000313" key="7">
    <source>
        <dbReference type="EMBL" id="KAF4123745.1"/>
    </source>
</evidence>
<dbReference type="Proteomes" id="UP000749293">
    <property type="component" value="Unassembled WGS sequence"/>
</dbReference>
<accession>A0A9P4YXA0</accession>
<evidence type="ECO:0000259" key="5">
    <source>
        <dbReference type="PROSITE" id="PS51382"/>
    </source>
</evidence>
<dbReference type="Gene3D" id="1.25.40.20">
    <property type="entry name" value="Ankyrin repeat-containing domain"/>
    <property type="match status" value="1"/>
</dbReference>
<dbReference type="Pfam" id="PF25329">
    <property type="entry name" value="C2_GDE1"/>
    <property type="match status" value="1"/>
</dbReference>
<dbReference type="SUPFAM" id="SSF51695">
    <property type="entry name" value="PLC-like phosphodiesterases"/>
    <property type="match status" value="1"/>
</dbReference>
<dbReference type="PROSITE" id="PS50088">
    <property type="entry name" value="ANK_REPEAT"/>
    <property type="match status" value="3"/>
</dbReference>
<dbReference type="PANTHER" id="PTHR46224">
    <property type="entry name" value="ANKYRIN REPEAT FAMILY PROTEIN"/>
    <property type="match status" value="1"/>
</dbReference>
<dbReference type="InterPro" id="IPR036770">
    <property type="entry name" value="Ankyrin_rpt-contain_sf"/>
</dbReference>
<dbReference type="PROSITE" id="PS50297">
    <property type="entry name" value="ANK_REP_REGION"/>
    <property type="match status" value="3"/>
</dbReference>
<dbReference type="InterPro" id="IPR051616">
    <property type="entry name" value="Cul2-RING_E3_ligase_SR"/>
</dbReference>
<dbReference type="PANTHER" id="PTHR46224:SF64">
    <property type="entry name" value="IQ MOTIF AND ANKYRIN REPEAT DOMAIN-CONTAINING PROTEIN 1"/>
    <property type="match status" value="1"/>
</dbReference>